<evidence type="ECO:0000313" key="8">
    <source>
        <dbReference type="Proteomes" id="UP000179524"/>
    </source>
</evidence>
<sequence length="181" mass="21720">MEQEDDVVIIRKAMTGDDDAFAHLFQRYYSFLYKYLLKLTLDEEVSRDLAQETMLKCYTNLASFKADGKFSTWMISIATRLYIDLFRKKKRERKWLEQLKRTLSRQLSWQADMKGMEWSDVFTDFNQLDANVRVPILLHHYYGYTYDEIGEMMGIKTGTVKSRVHNGLKQIRKEWDDEKKR</sequence>
<dbReference type="NCBIfam" id="TIGR02937">
    <property type="entry name" value="sigma70-ECF"/>
    <property type="match status" value="1"/>
</dbReference>
<protein>
    <submittedName>
        <fullName evidence="7">RNA polymerase sigma factor SigY</fullName>
    </submittedName>
</protein>
<evidence type="ECO:0000256" key="3">
    <source>
        <dbReference type="ARBA" id="ARBA00023082"/>
    </source>
</evidence>
<dbReference type="GO" id="GO:0016987">
    <property type="term" value="F:sigma factor activity"/>
    <property type="evidence" value="ECO:0007669"/>
    <property type="project" value="UniProtKB-KW"/>
</dbReference>
<dbReference type="CDD" id="cd06171">
    <property type="entry name" value="Sigma70_r4"/>
    <property type="match status" value="1"/>
</dbReference>
<dbReference type="OrthoDB" id="3472490at2"/>
<feature type="domain" description="RNA polymerase sigma factor 70 region 4 type 2" evidence="6">
    <location>
        <begin position="126"/>
        <end position="171"/>
    </location>
</feature>
<dbReference type="Proteomes" id="UP000179524">
    <property type="component" value="Unassembled WGS sequence"/>
</dbReference>
<dbReference type="RefSeq" id="WP_071309123.1">
    <property type="nucleotide sequence ID" value="NZ_MLQR01000020.1"/>
</dbReference>
<keyword evidence="3" id="KW-0731">Sigma factor</keyword>
<dbReference type="InterPro" id="IPR036388">
    <property type="entry name" value="WH-like_DNA-bd_sf"/>
</dbReference>
<dbReference type="InterPro" id="IPR014284">
    <property type="entry name" value="RNA_pol_sigma-70_dom"/>
</dbReference>
<evidence type="ECO:0000256" key="2">
    <source>
        <dbReference type="ARBA" id="ARBA00023015"/>
    </source>
</evidence>
<keyword evidence="2" id="KW-0805">Transcription regulation</keyword>
<dbReference type="PANTHER" id="PTHR43133">
    <property type="entry name" value="RNA POLYMERASE ECF-TYPE SIGMA FACTO"/>
    <property type="match status" value="1"/>
</dbReference>
<comment type="similarity">
    <text evidence="1">Belongs to the sigma-70 factor family. ECF subfamily.</text>
</comment>
<dbReference type="Pfam" id="PF04542">
    <property type="entry name" value="Sigma70_r2"/>
    <property type="match status" value="1"/>
</dbReference>
<organism evidence="7 8">
    <name type="scientific">Anaerobacillus alkalilacustris</name>
    <dbReference type="NCBI Taxonomy" id="393763"/>
    <lineage>
        <taxon>Bacteria</taxon>
        <taxon>Bacillati</taxon>
        <taxon>Bacillota</taxon>
        <taxon>Bacilli</taxon>
        <taxon>Bacillales</taxon>
        <taxon>Bacillaceae</taxon>
        <taxon>Anaerobacillus</taxon>
    </lineage>
</organism>
<dbReference type="PANTHER" id="PTHR43133:SF60">
    <property type="entry name" value="RNA POLYMERASE SIGMA FACTOR SIGV"/>
    <property type="match status" value="1"/>
</dbReference>
<dbReference type="Pfam" id="PF08281">
    <property type="entry name" value="Sigma70_r4_2"/>
    <property type="match status" value="1"/>
</dbReference>
<dbReference type="Gene3D" id="1.10.1740.10">
    <property type="match status" value="1"/>
</dbReference>
<dbReference type="SUPFAM" id="SSF88946">
    <property type="entry name" value="Sigma2 domain of RNA polymerase sigma factors"/>
    <property type="match status" value="1"/>
</dbReference>
<evidence type="ECO:0000259" key="5">
    <source>
        <dbReference type="Pfam" id="PF04542"/>
    </source>
</evidence>
<dbReference type="AlphaFoldDB" id="A0A1S2LPB3"/>
<accession>A0A1S2LPB3</accession>
<proteinExistence type="inferred from homology"/>
<name>A0A1S2LPB3_9BACI</name>
<comment type="caution">
    <text evidence="7">The sequence shown here is derived from an EMBL/GenBank/DDBJ whole genome shotgun (WGS) entry which is preliminary data.</text>
</comment>
<evidence type="ECO:0000256" key="1">
    <source>
        <dbReference type="ARBA" id="ARBA00010641"/>
    </source>
</evidence>
<dbReference type="InterPro" id="IPR007627">
    <property type="entry name" value="RNA_pol_sigma70_r2"/>
</dbReference>
<dbReference type="GO" id="GO:0006352">
    <property type="term" value="P:DNA-templated transcription initiation"/>
    <property type="evidence" value="ECO:0007669"/>
    <property type="project" value="InterPro"/>
</dbReference>
<dbReference type="EMBL" id="MLQR01000020">
    <property type="protein sequence ID" value="OIJ14321.1"/>
    <property type="molecule type" value="Genomic_DNA"/>
</dbReference>
<keyword evidence="8" id="KW-1185">Reference proteome</keyword>
<dbReference type="InterPro" id="IPR013249">
    <property type="entry name" value="RNA_pol_sigma70_r4_t2"/>
</dbReference>
<dbReference type="GO" id="GO:0003677">
    <property type="term" value="F:DNA binding"/>
    <property type="evidence" value="ECO:0007669"/>
    <property type="project" value="InterPro"/>
</dbReference>
<dbReference type="SUPFAM" id="SSF88659">
    <property type="entry name" value="Sigma3 and sigma4 domains of RNA polymerase sigma factors"/>
    <property type="match status" value="1"/>
</dbReference>
<evidence type="ECO:0000313" key="7">
    <source>
        <dbReference type="EMBL" id="OIJ14321.1"/>
    </source>
</evidence>
<gene>
    <name evidence="7" type="ORF">BKP37_08205</name>
</gene>
<keyword evidence="4" id="KW-0804">Transcription</keyword>
<dbReference type="InterPro" id="IPR013324">
    <property type="entry name" value="RNA_pol_sigma_r3/r4-like"/>
</dbReference>
<dbReference type="InterPro" id="IPR013325">
    <property type="entry name" value="RNA_pol_sigma_r2"/>
</dbReference>
<reference evidence="7 8" key="1">
    <citation type="submission" date="2016-10" db="EMBL/GenBank/DDBJ databases">
        <title>Draft genome sequences of four alkaliphilic bacteria belonging to the Anaerobacillus genus.</title>
        <authorList>
            <person name="Bassil N.M."/>
            <person name="Lloyd J.R."/>
        </authorList>
    </citation>
    <scope>NUCLEOTIDE SEQUENCE [LARGE SCALE GENOMIC DNA]</scope>
    <source>
        <strain evidence="7 8">DSM 18345</strain>
    </source>
</reference>
<dbReference type="InterPro" id="IPR039425">
    <property type="entry name" value="RNA_pol_sigma-70-like"/>
</dbReference>
<evidence type="ECO:0000256" key="4">
    <source>
        <dbReference type="ARBA" id="ARBA00023163"/>
    </source>
</evidence>
<dbReference type="Gene3D" id="1.10.10.10">
    <property type="entry name" value="Winged helix-like DNA-binding domain superfamily/Winged helix DNA-binding domain"/>
    <property type="match status" value="1"/>
</dbReference>
<feature type="domain" description="RNA polymerase sigma-70 region 2" evidence="5">
    <location>
        <begin position="24"/>
        <end position="91"/>
    </location>
</feature>
<dbReference type="NCBIfam" id="NF007216">
    <property type="entry name" value="PRK09638.1"/>
    <property type="match status" value="1"/>
</dbReference>
<evidence type="ECO:0000259" key="6">
    <source>
        <dbReference type="Pfam" id="PF08281"/>
    </source>
</evidence>